<dbReference type="GO" id="GO:0071949">
    <property type="term" value="F:FAD binding"/>
    <property type="evidence" value="ECO:0007669"/>
    <property type="project" value="TreeGrafter"/>
</dbReference>
<comment type="caution">
    <text evidence="13">The sequence shown here is derived from an EMBL/GenBank/DDBJ whole genome shotgun (WGS) entry which is preliminary data.</text>
</comment>
<evidence type="ECO:0000256" key="7">
    <source>
        <dbReference type="ARBA" id="ARBA00023002"/>
    </source>
</evidence>
<comment type="pathway">
    <text evidence="2 12">One-carbon metabolism; tetrahydrofolate interconversion.</text>
</comment>
<keyword evidence="7 12" id="KW-0560">Oxidoreductase</keyword>
<evidence type="ECO:0000256" key="3">
    <source>
        <dbReference type="ARBA" id="ARBA00006743"/>
    </source>
</evidence>
<dbReference type="CDD" id="cd00537">
    <property type="entry name" value="MTHFR"/>
    <property type="match status" value="1"/>
</dbReference>
<keyword evidence="6 12" id="KW-0274">FAD</keyword>
<reference evidence="13 14" key="1">
    <citation type="submission" date="2018-02" db="EMBL/GenBank/DDBJ databases">
        <title>Comparative genomes isolates from brazilian mangrove.</title>
        <authorList>
            <person name="Araujo J.E."/>
            <person name="Taketani R.G."/>
            <person name="Silva M.C.P."/>
            <person name="Loureco M.V."/>
            <person name="Andreote F.D."/>
        </authorList>
    </citation>
    <scope>NUCLEOTIDE SEQUENCE [LARGE SCALE GENOMIC DNA]</scope>
    <source>
        <strain evidence="13 14">Hex-1 MGV</strain>
    </source>
</reference>
<keyword evidence="9" id="KW-0486">Methionine biosynthesis</keyword>
<dbReference type="EMBL" id="PUHY01000010">
    <property type="protein sequence ID" value="PQO34604.1"/>
    <property type="molecule type" value="Genomic_DNA"/>
</dbReference>
<accession>A0A2S8FRX4</accession>
<dbReference type="GO" id="GO:0009086">
    <property type="term" value="P:methionine biosynthetic process"/>
    <property type="evidence" value="ECO:0007669"/>
    <property type="project" value="UniProtKB-KW"/>
</dbReference>
<evidence type="ECO:0000256" key="2">
    <source>
        <dbReference type="ARBA" id="ARBA00004777"/>
    </source>
</evidence>
<dbReference type="NCBIfam" id="TIGR00676">
    <property type="entry name" value="fadh2"/>
    <property type="match status" value="1"/>
</dbReference>
<comment type="catalytic activity">
    <reaction evidence="11">
        <text>(6S)-5-methyl-5,6,7,8-tetrahydrofolate + NAD(+) = (6R)-5,10-methylene-5,6,7,8-tetrahydrofolate + NADH + H(+)</text>
        <dbReference type="Rhea" id="RHEA:19821"/>
        <dbReference type="ChEBI" id="CHEBI:15378"/>
        <dbReference type="ChEBI" id="CHEBI:15636"/>
        <dbReference type="ChEBI" id="CHEBI:18608"/>
        <dbReference type="ChEBI" id="CHEBI:57540"/>
        <dbReference type="ChEBI" id="CHEBI:57945"/>
        <dbReference type="EC" id="1.5.1.54"/>
    </reaction>
    <physiologicalReaction direction="right-to-left" evidence="11">
        <dbReference type="Rhea" id="RHEA:19823"/>
    </physiologicalReaction>
</comment>
<evidence type="ECO:0000256" key="10">
    <source>
        <dbReference type="ARBA" id="ARBA00034478"/>
    </source>
</evidence>
<evidence type="ECO:0000256" key="4">
    <source>
        <dbReference type="ARBA" id="ARBA00022605"/>
    </source>
</evidence>
<comment type="pathway">
    <text evidence="10">Amino-acid biosynthesis; L-methionine biosynthesis via de novo pathway.</text>
</comment>
<dbReference type="OrthoDB" id="9812555at2"/>
<dbReference type="PANTHER" id="PTHR45754">
    <property type="entry name" value="METHYLENETETRAHYDROFOLATE REDUCTASE"/>
    <property type="match status" value="1"/>
</dbReference>
<dbReference type="Proteomes" id="UP000238322">
    <property type="component" value="Unassembled WGS sequence"/>
</dbReference>
<dbReference type="SUPFAM" id="SSF51730">
    <property type="entry name" value="FAD-linked oxidoreductase"/>
    <property type="match status" value="1"/>
</dbReference>
<evidence type="ECO:0000256" key="12">
    <source>
        <dbReference type="RuleBase" id="RU003862"/>
    </source>
</evidence>
<evidence type="ECO:0000313" key="13">
    <source>
        <dbReference type="EMBL" id="PQO34604.1"/>
    </source>
</evidence>
<evidence type="ECO:0000313" key="14">
    <source>
        <dbReference type="Proteomes" id="UP000238322"/>
    </source>
</evidence>
<keyword evidence="4" id="KW-0028">Amino-acid biosynthesis</keyword>
<evidence type="ECO:0000256" key="9">
    <source>
        <dbReference type="ARBA" id="ARBA00023167"/>
    </source>
</evidence>
<dbReference type="Pfam" id="PF02219">
    <property type="entry name" value="MTHFR"/>
    <property type="match status" value="1"/>
</dbReference>
<evidence type="ECO:0000256" key="5">
    <source>
        <dbReference type="ARBA" id="ARBA00022630"/>
    </source>
</evidence>
<dbReference type="RefSeq" id="WP_105330335.1">
    <property type="nucleotide sequence ID" value="NZ_PUHY01000010.1"/>
</dbReference>
<keyword evidence="5 12" id="KW-0285">Flavoprotein</keyword>
<dbReference type="PANTHER" id="PTHR45754:SF3">
    <property type="entry name" value="METHYLENETETRAHYDROFOLATE REDUCTASE (NADPH)"/>
    <property type="match status" value="1"/>
</dbReference>
<dbReference type="InterPro" id="IPR003171">
    <property type="entry name" value="Mehydrof_redctse-like"/>
</dbReference>
<protein>
    <recommendedName>
        <fullName evidence="12">Methylenetetrahydrofolate reductase</fullName>
        <ecNumber evidence="12">1.5.1.54</ecNumber>
    </recommendedName>
</protein>
<dbReference type="EC" id="1.5.1.54" evidence="12"/>
<dbReference type="InterPro" id="IPR004620">
    <property type="entry name" value="MTHF_reductase_bac"/>
</dbReference>
<proteinExistence type="inferred from homology"/>
<sequence>MLSDFYQPGQLPVSFELYPPKTDKGMQSLMLQVEQLIKFNPAYITCTYGAGGSTRGRTLDIVESVKSSFAVPVAAHLTVVGSSVDDLRSFLTEAKERGVDYIVALRGDPPHGETSFTPNPDGLRYANELVDLINSEFNNFGVLVAGYPETHREAISPQSDLDNLKRKVDAGAQVIVSQLFFRNSDFYAWRERCDKAGINVPIVPGIFPVQSLAQISKIANLCGALVPAELSDKLNEKPDDSKWQAQVGTEYAAQQVIDLVDNTVPGFHFYVLNQAEATGQILAQLKDHLDGKRNGDPVNSR</sequence>
<dbReference type="GO" id="GO:0106312">
    <property type="term" value="F:methylenetetrahydrofolate reductase (NADH) activity"/>
    <property type="evidence" value="ECO:0007669"/>
    <property type="project" value="UniProtKB-EC"/>
</dbReference>
<evidence type="ECO:0000256" key="6">
    <source>
        <dbReference type="ARBA" id="ARBA00022827"/>
    </source>
</evidence>
<evidence type="ECO:0000256" key="1">
    <source>
        <dbReference type="ARBA" id="ARBA00001974"/>
    </source>
</evidence>
<evidence type="ECO:0000256" key="11">
    <source>
        <dbReference type="ARBA" id="ARBA00048628"/>
    </source>
</evidence>
<comment type="similarity">
    <text evidence="3 12">Belongs to the methylenetetrahydrofolate reductase family.</text>
</comment>
<gene>
    <name evidence="13" type="primary">metF</name>
    <name evidence="13" type="ORF">C5Y83_13915</name>
</gene>
<name>A0A2S8FRX4_9BACT</name>
<dbReference type="InterPro" id="IPR029041">
    <property type="entry name" value="FAD-linked_oxidoreductase-like"/>
</dbReference>
<dbReference type="UniPathway" id="UPA00193"/>
<dbReference type="GO" id="GO:0035999">
    <property type="term" value="P:tetrahydrofolate interconversion"/>
    <property type="evidence" value="ECO:0007669"/>
    <property type="project" value="UniProtKB-UniPathway"/>
</dbReference>
<dbReference type="GO" id="GO:0005829">
    <property type="term" value="C:cytosol"/>
    <property type="evidence" value="ECO:0007669"/>
    <property type="project" value="InterPro"/>
</dbReference>
<organism evidence="13 14">
    <name type="scientific">Blastopirellula marina</name>
    <dbReference type="NCBI Taxonomy" id="124"/>
    <lineage>
        <taxon>Bacteria</taxon>
        <taxon>Pseudomonadati</taxon>
        <taxon>Planctomycetota</taxon>
        <taxon>Planctomycetia</taxon>
        <taxon>Pirellulales</taxon>
        <taxon>Pirellulaceae</taxon>
        <taxon>Blastopirellula</taxon>
    </lineage>
</organism>
<dbReference type="Gene3D" id="3.20.20.220">
    <property type="match status" value="1"/>
</dbReference>
<dbReference type="AlphaFoldDB" id="A0A2S8FRX4"/>
<evidence type="ECO:0000256" key="8">
    <source>
        <dbReference type="ARBA" id="ARBA00023027"/>
    </source>
</evidence>
<comment type="cofactor">
    <cofactor evidence="1 12">
        <name>FAD</name>
        <dbReference type="ChEBI" id="CHEBI:57692"/>
    </cofactor>
</comment>
<keyword evidence="8" id="KW-0520">NAD</keyword>